<evidence type="ECO:0000313" key="2">
    <source>
        <dbReference type="EMBL" id="TGG36593.1"/>
    </source>
</evidence>
<dbReference type="InterPro" id="IPR006944">
    <property type="entry name" value="Phage/GTA_portal"/>
</dbReference>
<evidence type="ECO:0000256" key="1">
    <source>
        <dbReference type="SAM" id="MobiDB-lite"/>
    </source>
</evidence>
<reference evidence="2 3" key="1">
    <citation type="submission" date="2019-02" db="EMBL/GenBank/DDBJ databases">
        <title>Isolation and identification of novel species under the genus Muribaculum.</title>
        <authorList>
            <person name="Miyake S."/>
            <person name="Ding Y."/>
            <person name="Low A."/>
            <person name="Soh M."/>
            <person name="Seedorf H."/>
        </authorList>
    </citation>
    <scope>NUCLEOTIDE SEQUENCE [LARGE SCALE GENOMIC DNA]</scope>
    <source>
        <strain evidence="2 3">TLL-A3</strain>
    </source>
</reference>
<organism evidence="2 3">
    <name type="scientific">Duncaniella freteri</name>
    <dbReference type="NCBI Taxonomy" id="2530391"/>
    <lineage>
        <taxon>Bacteria</taxon>
        <taxon>Pseudomonadati</taxon>
        <taxon>Bacteroidota</taxon>
        <taxon>Bacteroidia</taxon>
        <taxon>Bacteroidales</taxon>
        <taxon>Muribaculaceae</taxon>
        <taxon>Duncaniella</taxon>
    </lineage>
</organism>
<gene>
    <name evidence="2" type="ORF">EZ315_12190</name>
</gene>
<protein>
    <submittedName>
        <fullName evidence="2">Phage portal protein</fullName>
    </submittedName>
</protein>
<dbReference type="Pfam" id="PF04860">
    <property type="entry name" value="Phage_portal"/>
    <property type="match status" value="1"/>
</dbReference>
<sequence>MQLVKKIKGWFATEKSASEAPVEKTKPELNNYDDEAWRVHLMSEIASPYVADRNFLTLFHTVPEVFFPIDFIARRIAGAHFEIRSYKDDSIIYCNGRSQKADRLNAILQAPNSIQRWRELVYMHHVFKLVTGNAFMRAAMADTFKDMPKWKYCDNFWSIPSNWVKVVPAGTKIPLFGIAKLEELVGGYELARSNDTLIRIPTFQVWHDRDGMPQYLNCTGADFLKSESRLKAAHRAISNLIAVYEARNVIYVKRGALGFIVAKKDGGELGTQAMKPKEKEELLEELNGKYGFGDNKMPIGVTDVPIEFIRLNQSISELQPFEETLLDAITIAGLYGIPDVLVPRKDHSTFSNQAVAEKSAYCGTIIPMAKQFCEDLTLFLGLDKEGYYIDCNFNDVDCLQVGLKESEEVKKLVNERCRSQFNDGLITYNDWRAQIHETALEGDIYNKVKFDMTPEELAKIDTIIKSNNSKPSTGEESNERNIEKNPVSDQNG</sequence>
<dbReference type="AlphaFoldDB" id="A0A4Z0V5F8"/>
<comment type="caution">
    <text evidence="2">The sequence shown here is derived from an EMBL/GenBank/DDBJ whole genome shotgun (WGS) entry which is preliminary data.</text>
</comment>
<dbReference type="GeneID" id="82150551"/>
<keyword evidence="3" id="KW-1185">Reference proteome</keyword>
<dbReference type="RefSeq" id="WP_135472314.1">
    <property type="nucleotide sequence ID" value="NZ_SJSA01000002.1"/>
</dbReference>
<feature type="region of interest" description="Disordered" evidence="1">
    <location>
        <begin position="465"/>
        <end position="492"/>
    </location>
</feature>
<accession>A0A4Z0V5F8</accession>
<evidence type="ECO:0000313" key="3">
    <source>
        <dbReference type="Proteomes" id="UP000297635"/>
    </source>
</evidence>
<name>A0A4Z0V5F8_9BACT</name>
<proteinExistence type="predicted"/>
<dbReference type="EMBL" id="SJSA01000002">
    <property type="protein sequence ID" value="TGG36593.1"/>
    <property type="molecule type" value="Genomic_DNA"/>
</dbReference>
<dbReference type="Proteomes" id="UP000297635">
    <property type="component" value="Unassembled WGS sequence"/>
</dbReference>
<feature type="compositionally biased region" description="Polar residues" evidence="1">
    <location>
        <begin position="465"/>
        <end position="475"/>
    </location>
</feature>